<accession>A0ABU0DXR0</accession>
<dbReference type="InterPro" id="IPR036162">
    <property type="entry name" value="Resolvase-like_N_sf"/>
</dbReference>
<evidence type="ECO:0000313" key="3">
    <source>
        <dbReference type="Proteomes" id="UP001230220"/>
    </source>
</evidence>
<organism evidence="2 3">
    <name type="scientific">Breznakia pachnodae</name>
    <dbReference type="NCBI Taxonomy" id="265178"/>
    <lineage>
        <taxon>Bacteria</taxon>
        <taxon>Bacillati</taxon>
        <taxon>Bacillota</taxon>
        <taxon>Erysipelotrichia</taxon>
        <taxon>Erysipelotrichales</taxon>
        <taxon>Erysipelotrichaceae</taxon>
        <taxon>Breznakia</taxon>
    </lineage>
</organism>
<name>A0ABU0DXR0_9FIRM</name>
<dbReference type="Proteomes" id="UP001230220">
    <property type="component" value="Unassembled WGS sequence"/>
</dbReference>
<dbReference type="InterPro" id="IPR006119">
    <property type="entry name" value="Resolv_N"/>
</dbReference>
<dbReference type="RefSeq" id="WP_307404521.1">
    <property type="nucleotide sequence ID" value="NZ_JAUSUR010000001.1"/>
</dbReference>
<sequence>MVTQFIAVYGFEENKQKDLEQCDSFLNEFELKYGIKRFEEKDVEEDDRPELANLQMDISEGLVTLVVVSSLDRLSKTKNGLKGYLNFLKEHNTGLVSLKEKIEIDFTKCKVQTS</sequence>
<dbReference type="EMBL" id="JAUSUR010000001">
    <property type="protein sequence ID" value="MDQ0359424.1"/>
    <property type="molecule type" value="Genomic_DNA"/>
</dbReference>
<comment type="caution">
    <text evidence="2">The sequence shown here is derived from an EMBL/GenBank/DDBJ whole genome shotgun (WGS) entry which is preliminary data.</text>
</comment>
<gene>
    <name evidence="2" type="ORF">J2S15_000155</name>
</gene>
<proteinExistence type="predicted"/>
<evidence type="ECO:0000313" key="2">
    <source>
        <dbReference type="EMBL" id="MDQ0359424.1"/>
    </source>
</evidence>
<reference evidence="2 3" key="1">
    <citation type="submission" date="2023-07" db="EMBL/GenBank/DDBJ databases">
        <title>Genomic Encyclopedia of Type Strains, Phase IV (KMG-IV): sequencing the most valuable type-strain genomes for metagenomic binning, comparative biology and taxonomic classification.</title>
        <authorList>
            <person name="Goeker M."/>
        </authorList>
    </citation>
    <scope>NUCLEOTIDE SEQUENCE [LARGE SCALE GENOMIC DNA]</scope>
    <source>
        <strain evidence="2 3">DSM 16784</strain>
    </source>
</reference>
<dbReference type="Pfam" id="PF00239">
    <property type="entry name" value="Resolvase"/>
    <property type="match status" value="1"/>
</dbReference>
<dbReference type="Gene3D" id="3.40.50.1390">
    <property type="entry name" value="Resolvase, N-terminal catalytic domain"/>
    <property type="match status" value="1"/>
</dbReference>
<evidence type="ECO:0000259" key="1">
    <source>
        <dbReference type="Pfam" id="PF00239"/>
    </source>
</evidence>
<dbReference type="SUPFAM" id="SSF53041">
    <property type="entry name" value="Resolvase-like"/>
    <property type="match status" value="1"/>
</dbReference>
<protein>
    <submittedName>
        <fullName evidence="2">DNA invertase Pin-like site-specific DNA recombinase</fullName>
    </submittedName>
</protein>
<keyword evidence="3" id="KW-1185">Reference proteome</keyword>
<feature type="domain" description="Resolvase/invertase-type recombinase catalytic" evidence="1">
    <location>
        <begin position="26"/>
        <end position="104"/>
    </location>
</feature>